<evidence type="ECO:0000256" key="2">
    <source>
        <dbReference type="SAM" id="Phobius"/>
    </source>
</evidence>
<dbReference type="AlphaFoldDB" id="A0A1A5K2B2"/>
<keyword evidence="2" id="KW-0812">Transmembrane</keyword>
<gene>
    <name evidence="3" type="ORF">BAE39_01090</name>
</gene>
<evidence type="ECO:0000256" key="1">
    <source>
        <dbReference type="SAM" id="MobiDB-lite"/>
    </source>
</evidence>
<comment type="caution">
    <text evidence="3">The sequence shown here is derived from an EMBL/GenBank/DDBJ whole genome shotgun (WGS) entry which is preliminary data.</text>
</comment>
<dbReference type="EMBL" id="LZTJ01000001">
    <property type="protein sequence ID" value="OBP82208.1"/>
    <property type="molecule type" value="Genomic_DNA"/>
</dbReference>
<keyword evidence="2" id="KW-1133">Transmembrane helix</keyword>
<name>A0A1A5K2B2_RHILI</name>
<accession>A0A1A5K2B2</accession>
<keyword evidence="2" id="KW-0472">Membrane</keyword>
<proteinExistence type="predicted"/>
<dbReference type="OrthoDB" id="7632164at2"/>
<reference evidence="4" key="1">
    <citation type="submission" date="2016-06" db="EMBL/GenBank/DDBJ databases">
        <title>NZP2037 Pacbio-Illumina hybrid assembly.</title>
        <authorList>
            <person name="Ramsay J.P."/>
        </authorList>
    </citation>
    <scope>NUCLEOTIDE SEQUENCE [LARGE SCALE GENOMIC DNA]</scope>
    <source>
        <strain evidence="4">R7ANS::ICEMlSym2042</strain>
    </source>
</reference>
<evidence type="ECO:0000313" key="4">
    <source>
        <dbReference type="Proteomes" id="UP000093748"/>
    </source>
</evidence>
<evidence type="ECO:0000313" key="3">
    <source>
        <dbReference type="EMBL" id="OBP82208.1"/>
    </source>
</evidence>
<sequence>MADICRALRASGGGRSASFPTRVGTRHQRARGRQMAEDIEDGPAMDARRFAALAEAYGGDLRRWPQAERDAAAAFASSETGQAISRRADTLDALLDSYSIRHPGKALHDTILRTANRYVVRRRRQRFWWLGLGLAGIGLAGAVAGLALVTVVTPEVQPDHYVLDANATAFGDAGPDTIEEDL</sequence>
<dbReference type="Proteomes" id="UP000093748">
    <property type="component" value="Unassembled WGS sequence"/>
</dbReference>
<protein>
    <submittedName>
        <fullName evidence="3">Uncharacterized protein</fullName>
    </submittedName>
</protein>
<organism evidence="3 4">
    <name type="scientific">Rhizobium loti</name>
    <name type="common">Mesorhizobium loti</name>
    <dbReference type="NCBI Taxonomy" id="381"/>
    <lineage>
        <taxon>Bacteria</taxon>
        <taxon>Pseudomonadati</taxon>
        <taxon>Pseudomonadota</taxon>
        <taxon>Alphaproteobacteria</taxon>
        <taxon>Hyphomicrobiales</taxon>
        <taxon>Phyllobacteriaceae</taxon>
        <taxon>Mesorhizobium</taxon>
    </lineage>
</organism>
<feature type="transmembrane region" description="Helical" evidence="2">
    <location>
        <begin position="127"/>
        <end position="152"/>
    </location>
</feature>
<feature type="region of interest" description="Disordered" evidence="1">
    <location>
        <begin position="11"/>
        <end position="36"/>
    </location>
</feature>